<gene>
    <name evidence="3" type="ORF">CLV88_10968</name>
</gene>
<evidence type="ECO:0000256" key="1">
    <source>
        <dbReference type="SAM" id="SignalP"/>
    </source>
</evidence>
<evidence type="ECO:0000259" key="2">
    <source>
        <dbReference type="Pfam" id="PF04909"/>
    </source>
</evidence>
<evidence type="ECO:0000313" key="3">
    <source>
        <dbReference type="EMBL" id="PSL18683.1"/>
    </source>
</evidence>
<keyword evidence="1" id="KW-0732">Signal</keyword>
<accession>A0A2P8FAD0</accession>
<feature type="chain" id="PRO_5015153418" evidence="1">
    <location>
        <begin position="27"/>
        <end position="299"/>
    </location>
</feature>
<dbReference type="Pfam" id="PF04909">
    <property type="entry name" value="Amidohydro_2"/>
    <property type="match status" value="1"/>
</dbReference>
<dbReference type="AlphaFoldDB" id="A0A2P8FAD0"/>
<reference evidence="3 4" key="1">
    <citation type="submission" date="2018-03" db="EMBL/GenBank/DDBJ databases">
        <title>Genomic Encyclopedia of Archaeal and Bacterial Type Strains, Phase II (KMG-II): from individual species to whole genera.</title>
        <authorList>
            <person name="Goeker M."/>
        </authorList>
    </citation>
    <scope>NUCLEOTIDE SEQUENCE [LARGE SCALE GENOMIC DNA]</scope>
    <source>
        <strain evidence="3 4">DSM 100673</strain>
    </source>
</reference>
<feature type="signal peptide" evidence="1">
    <location>
        <begin position="1"/>
        <end position="26"/>
    </location>
</feature>
<dbReference type="Proteomes" id="UP000240418">
    <property type="component" value="Unassembled WGS sequence"/>
</dbReference>
<evidence type="ECO:0000313" key="4">
    <source>
        <dbReference type="Proteomes" id="UP000240418"/>
    </source>
</evidence>
<keyword evidence="4" id="KW-1185">Reference proteome</keyword>
<proteinExistence type="predicted"/>
<dbReference type="Gene3D" id="3.20.20.140">
    <property type="entry name" value="Metal-dependent hydrolases"/>
    <property type="match status" value="1"/>
</dbReference>
<dbReference type="InterPro" id="IPR006680">
    <property type="entry name" value="Amidohydro-rel"/>
</dbReference>
<protein>
    <submittedName>
        <fullName evidence="3">Putative TIM-barrel fold metal-dependent hydrolase</fullName>
    </submittedName>
</protein>
<dbReference type="SUPFAM" id="SSF51556">
    <property type="entry name" value="Metallo-dependent hydrolases"/>
    <property type="match status" value="1"/>
</dbReference>
<name>A0A2P8FAD0_9RHOB</name>
<dbReference type="RefSeq" id="WP_243403668.1">
    <property type="nucleotide sequence ID" value="NZ_PYGJ01000009.1"/>
</dbReference>
<keyword evidence="3" id="KW-0378">Hydrolase</keyword>
<sequence length="299" mass="33432">MTQSASALARAGAIMAAVCLCTPAQSDDGHPPIGSGIDDVPIFDAHIHYKEPAWEFFPVKSIIELMDESGVAMGLVSSTPDEGTIMLWEYAPNRIVPELRPYHGDFGSSNWSKGAGMSDYLEGRLNAYPHQGIGEFHIHRLDKSDAPLFRKVIAMAKERDIYLHVHSGHEPIRWLYSLDSDVKIIWAHAGLGEPASNVYALMADYPALLADTSLREFAILDGGDDLDPEWRQIIFDFQDRLMVGSDTWVNSQWASYQDIIASNRRWLAKLPRDVAEKIAYKNAERAFGRDVSMELIGKR</sequence>
<dbReference type="EMBL" id="PYGJ01000009">
    <property type="protein sequence ID" value="PSL18683.1"/>
    <property type="molecule type" value="Genomic_DNA"/>
</dbReference>
<comment type="caution">
    <text evidence="3">The sequence shown here is derived from an EMBL/GenBank/DDBJ whole genome shotgun (WGS) entry which is preliminary data.</text>
</comment>
<dbReference type="InterPro" id="IPR032466">
    <property type="entry name" value="Metal_Hydrolase"/>
</dbReference>
<dbReference type="GO" id="GO:0016787">
    <property type="term" value="F:hydrolase activity"/>
    <property type="evidence" value="ECO:0007669"/>
    <property type="project" value="UniProtKB-KW"/>
</dbReference>
<feature type="domain" description="Amidohydrolase-related" evidence="2">
    <location>
        <begin position="137"/>
        <end position="289"/>
    </location>
</feature>
<organism evidence="3 4">
    <name type="scientific">Shimia abyssi</name>
    <dbReference type="NCBI Taxonomy" id="1662395"/>
    <lineage>
        <taxon>Bacteria</taxon>
        <taxon>Pseudomonadati</taxon>
        <taxon>Pseudomonadota</taxon>
        <taxon>Alphaproteobacteria</taxon>
        <taxon>Rhodobacterales</taxon>
        <taxon>Roseobacteraceae</taxon>
    </lineage>
</organism>